<reference evidence="1 2" key="1">
    <citation type="submission" date="2019-07" db="EMBL/GenBank/DDBJ databases">
        <authorList>
            <person name="Loney R.E."/>
            <person name="Krukonis G.P."/>
            <person name="Delesalle V.A."/>
        </authorList>
    </citation>
    <scope>NUCLEOTIDE SEQUENCE [LARGE SCALE GENOMIC DNA]</scope>
</reference>
<evidence type="ECO:0000313" key="1">
    <source>
        <dbReference type="EMBL" id="QFG05229.1"/>
    </source>
</evidence>
<accession>A0A5J6T453</accession>
<dbReference type="Proteomes" id="UP000325508">
    <property type="component" value="Segment"/>
</dbReference>
<proteinExistence type="predicted"/>
<evidence type="ECO:0000313" key="2">
    <source>
        <dbReference type="Proteomes" id="UP000325508"/>
    </source>
</evidence>
<protein>
    <submittedName>
        <fullName evidence="1">Uncharacterized protein</fullName>
    </submittedName>
</protein>
<sequence>MHLKAPEKATEKFIEEVKLIGSQGFEKAEEVN</sequence>
<name>A0A5J6T453_9CAUD</name>
<dbReference type="EMBL" id="MN176220">
    <property type="protein sequence ID" value="QFG05229.1"/>
    <property type="molecule type" value="Genomic_DNA"/>
</dbReference>
<organism evidence="1 2">
    <name type="scientific">Bacillus phage 019DV002</name>
    <dbReference type="NCBI Taxonomy" id="2601653"/>
    <lineage>
        <taxon>Viruses</taxon>
        <taxon>Duplodnaviria</taxon>
        <taxon>Heunggongvirae</taxon>
        <taxon>Uroviricota</taxon>
        <taxon>Caudoviricetes</taxon>
        <taxon>Ehrlichviridae</taxon>
        <taxon>Gettysburgvirus</taxon>
        <taxon>Gettysburgvirus gv019DV002</taxon>
    </lineage>
</organism>
<gene>
    <name evidence="1" type="primary">84</name>
    <name evidence="1" type="ORF">019DV002_84</name>
</gene>
<keyword evidence="2" id="KW-1185">Reference proteome</keyword>